<evidence type="ECO:0000256" key="1">
    <source>
        <dbReference type="ARBA" id="ARBA00005194"/>
    </source>
</evidence>
<comment type="subcellular location">
    <subcellularLocation>
        <location evidence="14">Cytoplasm</location>
    </subcellularLocation>
</comment>
<evidence type="ECO:0000259" key="16">
    <source>
        <dbReference type="Pfam" id="PF08545"/>
    </source>
</evidence>
<evidence type="ECO:0000256" key="9">
    <source>
        <dbReference type="ARBA" id="ARBA00023315"/>
    </source>
</evidence>
<dbReference type="EMBL" id="SRJD01000003">
    <property type="protein sequence ID" value="TGA99429.1"/>
    <property type="molecule type" value="Genomic_DNA"/>
</dbReference>
<feature type="domain" description="Beta-ketoacyl-[acyl-carrier-protein] synthase III C-terminal" evidence="15">
    <location>
        <begin position="236"/>
        <end position="323"/>
    </location>
</feature>
<dbReference type="GO" id="GO:0005737">
    <property type="term" value="C:cytoplasm"/>
    <property type="evidence" value="ECO:0007669"/>
    <property type="project" value="UniProtKB-SubCell"/>
</dbReference>
<keyword evidence="9 14" id="KW-0012">Acyltransferase</keyword>
<evidence type="ECO:0000256" key="11">
    <source>
        <dbReference type="ARBA" id="ARBA00052407"/>
    </source>
</evidence>
<evidence type="ECO:0000256" key="6">
    <source>
        <dbReference type="ARBA" id="ARBA00022832"/>
    </source>
</evidence>
<dbReference type="PANTHER" id="PTHR34069:SF2">
    <property type="entry name" value="BETA-KETOACYL-[ACYL-CARRIER-PROTEIN] SYNTHASE III"/>
    <property type="match status" value="1"/>
</dbReference>
<dbReference type="SUPFAM" id="SSF53901">
    <property type="entry name" value="Thiolase-like"/>
    <property type="match status" value="1"/>
</dbReference>
<dbReference type="EC" id="2.3.1.180" evidence="14"/>
<feature type="active site" evidence="14">
    <location>
        <position position="114"/>
    </location>
</feature>
<dbReference type="RefSeq" id="WP_135347452.1">
    <property type="nucleotide sequence ID" value="NZ_SRJD01000003.1"/>
</dbReference>
<dbReference type="Proteomes" id="UP000298347">
    <property type="component" value="Unassembled WGS sequence"/>
</dbReference>
<evidence type="ECO:0000313" key="17">
    <source>
        <dbReference type="EMBL" id="TGA99429.1"/>
    </source>
</evidence>
<evidence type="ECO:0000256" key="10">
    <source>
        <dbReference type="ARBA" id="ARBA00051096"/>
    </source>
</evidence>
<evidence type="ECO:0000256" key="5">
    <source>
        <dbReference type="ARBA" id="ARBA00022679"/>
    </source>
</evidence>
<comment type="subunit">
    <text evidence="14">Homodimer.</text>
</comment>
<dbReference type="OrthoDB" id="9815506at2"/>
<dbReference type="Pfam" id="PF08545">
    <property type="entry name" value="ACP_syn_III"/>
    <property type="match status" value="1"/>
</dbReference>
<dbReference type="HAMAP" id="MF_01815">
    <property type="entry name" value="FabH"/>
    <property type="match status" value="1"/>
</dbReference>
<reference evidence="17 18" key="1">
    <citation type="journal article" date="2015" name="Int. J. Syst. Evol. Microbiol.">
        <title>Sporolactobacillus shoreae sp. nov. and Sporolactobacillus spathodeae sp. nov., two spore-forming lactic acid bacteria isolated from tree barks in Thailand.</title>
        <authorList>
            <person name="Thamacharoensuk T."/>
            <person name="Kitahara M."/>
            <person name="Ohkuma M."/>
            <person name="Thongchul N."/>
            <person name="Tanasupawat S."/>
        </authorList>
    </citation>
    <scope>NUCLEOTIDE SEQUENCE [LARGE SCALE GENOMIC DNA]</scope>
    <source>
        <strain evidence="17 18">BK92</strain>
    </source>
</reference>
<dbReference type="InterPro" id="IPR013747">
    <property type="entry name" value="ACP_syn_III_C"/>
</dbReference>
<evidence type="ECO:0000256" key="8">
    <source>
        <dbReference type="ARBA" id="ARBA00023160"/>
    </source>
</evidence>
<comment type="domain">
    <text evidence="14">The last Arg residue of the ACP-binding site is essential for the weak association between ACP/AcpP and FabH.</text>
</comment>
<evidence type="ECO:0000313" key="18">
    <source>
        <dbReference type="Proteomes" id="UP000298347"/>
    </source>
</evidence>
<keyword evidence="3 14" id="KW-0963">Cytoplasm</keyword>
<dbReference type="InterPro" id="IPR004655">
    <property type="entry name" value="FabH"/>
</dbReference>
<comment type="similarity">
    <text evidence="2 14">Belongs to the thiolase-like superfamily. FabH family.</text>
</comment>
<dbReference type="NCBIfam" id="TIGR00747">
    <property type="entry name" value="fabH"/>
    <property type="match status" value="1"/>
</dbReference>
<dbReference type="AlphaFoldDB" id="A0A4Z0GQN6"/>
<keyword evidence="8 14" id="KW-0275">Fatty acid biosynthesis</keyword>
<protein>
    <recommendedName>
        <fullName evidence="14">Beta-ketoacyl-[acyl-carrier-protein] synthase III</fullName>
        <shortName evidence="14">Beta-ketoacyl-ACP synthase III</shortName>
        <shortName evidence="14">KAS III</shortName>
        <ecNumber evidence="14">2.3.1.180</ecNumber>
    </recommendedName>
    <alternativeName>
        <fullName evidence="14">3-oxoacyl-[acyl-carrier-protein] synthase 3</fullName>
    </alternativeName>
    <alternativeName>
        <fullName evidence="14">3-oxoacyl-[acyl-carrier-protein] synthase III</fullName>
    </alternativeName>
</protein>
<evidence type="ECO:0000256" key="13">
    <source>
        <dbReference type="ARBA" id="ARBA00052985"/>
    </source>
</evidence>
<name>A0A4Z0GQN6_9BACL</name>
<dbReference type="CDD" id="cd00830">
    <property type="entry name" value="KAS_III"/>
    <property type="match status" value="1"/>
</dbReference>
<dbReference type="UniPathway" id="UPA00094"/>
<feature type="active site" evidence="14">
    <location>
        <position position="281"/>
    </location>
</feature>
<dbReference type="PANTHER" id="PTHR34069">
    <property type="entry name" value="3-OXOACYL-[ACYL-CARRIER-PROTEIN] SYNTHASE 3"/>
    <property type="match status" value="1"/>
</dbReference>
<organism evidence="17 18">
    <name type="scientific">Sporolactobacillus shoreae</name>
    <dbReference type="NCBI Taxonomy" id="1465501"/>
    <lineage>
        <taxon>Bacteria</taxon>
        <taxon>Bacillati</taxon>
        <taxon>Bacillota</taxon>
        <taxon>Bacilli</taxon>
        <taxon>Bacillales</taxon>
        <taxon>Sporolactobacillaceae</taxon>
        <taxon>Sporolactobacillus</taxon>
    </lineage>
</organism>
<dbReference type="GO" id="GO:0006633">
    <property type="term" value="P:fatty acid biosynthetic process"/>
    <property type="evidence" value="ECO:0007669"/>
    <property type="project" value="UniProtKB-UniRule"/>
</dbReference>
<proteinExistence type="inferred from homology"/>
<feature type="region of interest" description="ACP-binding" evidence="14">
    <location>
        <begin position="252"/>
        <end position="256"/>
    </location>
</feature>
<keyword evidence="4 14" id="KW-0444">Lipid biosynthesis</keyword>
<dbReference type="GO" id="GO:0004315">
    <property type="term" value="F:3-oxoacyl-[acyl-carrier-protein] synthase activity"/>
    <property type="evidence" value="ECO:0007669"/>
    <property type="project" value="InterPro"/>
</dbReference>
<keyword evidence="14" id="KW-0511">Multifunctional enzyme</keyword>
<dbReference type="GO" id="GO:0033818">
    <property type="term" value="F:beta-ketoacyl-acyl-carrier-protein synthase III activity"/>
    <property type="evidence" value="ECO:0007669"/>
    <property type="project" value="UniProtKB-UniRule"/>
</dbReference>
<accession>A0A4Z0GQN6</accession>
<dbReference type="InterPro" id="IPR013751">
    <property type="entry name" value="ACP_syn_III_N"/>
</dbReference>
<keyword evidence="5 14" id="KW-0808">Transferase</keyword>
<comment type="function">
    <text evidence="14">Catalyzes the condensation reaction of fatty acid synthesis by the addition to an acyl acceptor of two carbons from malonyl-ACP. Catalyzes the first condensation reaction which initiates fatty acid synthesis and may therefore play a role in governing the total rate of fatty acid production. Possesses both acetoacetyl-ACP synthase and acetyl transacylase activities. Its substrate specificity determines the biosynthesis of branched-chain and/or straight-chain of fatty acids.</text>
</comment>
<gene>
    <name evidence="14" type="primary">fabH</name>
    <name evidence="17" type="ORF">E4665_03625</name>
</gene>
<comment type="caution">
    <text evidence="17">The sequence shown here is derived from an EMBL/GenBank/DDBJ whole genome shotgun (WGS) entry which is preliminary data.</text>
</comment>
<sequence>MKSKAKIIAIGAYVPERRLTNHDLEQLVDTSDEWIVRRTGIKERRILPENQFSSDLAFGAVQNLIDRYQASLDDVDLIIVSTSTPDFAFPSVAAQVQANFHISSAGAFDLNATCAGFEYCLHLANGLVTSGLNKKVLIVAAESMSKVTDYTDRSTCVLLGDGAGAAIVEYSEDGPDFLGSIMGADGSMGKLLYRTGLSKVMNGKKLIDTGKVVQNGPELYKWVVKNVTKSITQLVENSELDFSDINWFVPHSANLRMIESISERLDFPMEKVLYSLEYYGNTSSATIPLAISDAIKAGKIKKNDRLLLYGFGGGVVHCGQIIKCRLNGLESD</sequence>
<evidence type="ECO:0000256" key="4">
    <source>
        <dbReference type="ARBA" id="ARBA00022516"/>
    </source>
</evidence>
<dbReference type="Pfam" id="PF08541">
    <property type="entry name" value="ACP_syn_III_C"/>
    <property type="match status" value="1"/>
</dbReference>
<dbReference type="Gene3D" id="3.40.47.10">
    <property type="match status" value="1"/>
</dbReference>
<comment type="catalytic activity">
    <reaction evidence="10">
        <text>malonyl-[ACP] + acetyl-CoA + H(+) = 3-oxobutanoyl-[ACP] + CO2 + CoA</text>
        <dbReference type="Rhea" id="RHEA:12080"/>
        <dbReference type="Rhea" id="RHEA-COMP:9623"/>
        <dbReference type="Rhea" id="RHEA-COMP:9625"/>
        <dbReference type="ChEBI" id="CHEBI:15378"/>
        <dbReference type="ChEBI" id="CHEBI:16526"/>
        <dbReference type="ChEBI" id="CHEBI:57287"/>
        <dbReference type="ChEBI" id="CHEBI:57288"/>
        <dbReference type="ChEBI" id="CHEBI:78449"/>
        <dbReference type="ChEBI" id="CHEBI:78450"/>
        <dbReference type="EC" id="2.3.1.180"/>
    </reaction>
    <physiologicalReaction direction="left-to-right" evidence="10">
        <dbReference type="Rhea" id="RHEA:12081"/>
    </physiologicalReaction>
</comment>
<feature type="active site" evidence="14">
    <location>
        <position position="251"/>
    </location>
</feature>
<evidence type="ECO:0000256" key="14">
    <source>
        <dbReference type="HAMAP-Rule" id="MF_01815"/>
    </source>
</evidence>
<evidence type="ECO:0000256" key="7">
    <source>
        <dbReference type="ARBA" id="ARBA00023098"/>
    </source>
</evidence>
<keyword evidence="7 14" id="KW-0443">Lipid metabolism</keyword>
<evidence type="ECO:0000256" key="12">
    <source>
        <dbReference type="ARBA" id="ARBA00052467"/>
    </source>
</evidence>
<evidence type="ECO:0000256" key="3">
    <source>
        <dbReference type="ARBA" id="ARBA00022490"/>
    </source>
</evidence>
<evidence type="ECO:0000259" key="15">
    <source>
        <dbReference type="Pfam" id="PF08541"/>
    </source>
</evidence>
<dbReference type="GO" id="GO:0044550">
    <property type="term" value="P:secondary metabolite biosynthetic process"/>
    <property type="evidence" value="ECO:0007669"/>
    <property type="project" value="TreeGrafter"/>
</dbReference>
<keyword evidence="18" id="KW-1185">Reference proteome</keyword>
<dbReference type="FunFam" id="3.40.47.10:FF:000004">
    <property type="entry name" value="3-oxoacyl-[acyl-carrier-protein] synthase 3"/>
    <property type="match status" value="1"/>
</dbReference>
<dbReference type="InterPro" id="IPR016039">
    <property type="entry name" value="Thiolase-like"/>
</dbReference>
<comment type="catalytic activity">
    <reaction evidence="11">
        <text>(2S)-2-methylbutanoyl-CoA + malonyl-[ACP] + H(+) = (4S)-4-methyl-3-oxohexanoyl-[ACP] + CO2 + CoA</text>
        <dbReference type="Rhea" id="RHEA:42276"/>
        <dbReference type="Rhea" id="RHEA-COMP:9623"/>
        <dbReference type="Rhea" id="RHEA-COMP:17148"/>
        <dbReference type="ChEBI" id="CHEBI:15378"/>
        <dbReference type="ChEBI" id="CHEBI:16526"/>
        <dbReference type="ChEBI" id="CHEBI:57287"/>
        <dbReference type="ChEBI" id="CHEBI:78449"/>
        <dbReference type="ChEBI" id="CHEBI:88166"/>
        <dbReference type="ChEBI" id="CHEBI:167462"/>
        <dbReference type="EC" id="2.3.1.300"/>
    </reaction>
    <physiologicalReaction direction="left-to-right" evidence="11">
        <dbReference type="Rhea" id="RHEA:42277"/>
    </physiologicalReaction>
</comment>
<feature type="domain" description="Beta-ketoacyl-[acyl-carrier-protein] synthase III N-terminal" evidence="16">
    <location>
        <begin position="108"/>
        <end position="186"/>
    </location>
</feature>
<keyword evidence="6 14" id="KW-0276">Fatty acid metabolism</keyword>
<comment type="pathway">
    <text evidence="1 14">Lipid metabolism; fatty acid biosynthesis.</text>
</comment>
<dbReference type="NCBIfam" id="NF006829">
    <property type="entry name" value="PRK09352.1"/>
    <property type="match status" value="1"/>
</dbReference>
<comment type="catalytic activity">
    <reaction evidence="13">
        <text>3-methylbutanoyl-CoA + malonyl-[ACP] + H(+) = 5-methyl-3-oxohexanoyl-[ACP] + CO2 + CoA</text>
        <dbReference type="Rhea" id="RHEA:42272"/>
        <dbReference type="Rhea" id="RHEA-COMP:9623"/>
        <dbReference type="Rhea" id="RHEA-COMP:9941"/>
        <dbReference type="ChEBI" id="CHEBI:15378"/>
        <dbReference type="ChEBI" id="CHEBI:16526"/>
        <dbReference type="ChEBI" id="CHEBI:57287"/>
        <dbReference type="ChEBI" id="CHEBI:57345"/>
        <dbReference type="ChEBI" id="CHEBI:78449"/>
        <dbReference type="ChEBI" id="CHEBI:78822"/>
        <dbReference type="EC" id="2.3.1.300"/>
    </reaction>
    <physiologicalReaction direction="left-to-right" evidence="13">
        <dbReference type="Rhea" id="RHEA:42273"/>
    </physiologicalReaction>
</comment>
<comment type="catalytic activity">
    <reaction evidence="12">
        <text>2-methylpropanoyl-CoA + malonyl-[ACP] + H(+) = 4-methyl-3-oxopentanoyl-[ACP] + CO2 + CoA</text>
        <dbReference type="Rhea" id="RHEA:42268"/>
        <dbReference type="Rhea" id="RHEA-COMP:9623"/>
        <dbReference type="Rhea" id="RHEA-COMP:9940"/>
        <dbReference type="ChEBI" id="CHEBI:15378"/>
        <dbReference type="ChEBI" id="CHEBI:16526"/>
        <dbReference type="ChEBI" id="CHEBI:57287"/>
        <dbReference type="ChEBI" id="CHEBI:57338"/>
        <dbReference type="ChEBI" id="CHEBI:78449"/>
        <dbReference type="ChEBI" id="CHEBI:78820"/>
        <dbReference type="EC" id="2.3.1.300"/>
    </reaction>
    <physiologicalReaction direction="left-to-right" evidence="12">
        <dbReference type="Rhea" id="RHEA:42269"/>
    </physiologicalReaction>
</comment>
<evidence type="ECO:0000256" key="2">
    <source>
        <dbReference type="ARBA" id="ARBA00008642"/>
    </source>
</evidence>